<evidence type="ECO:0000313" key="2">
    <source>
        <dbReference type="EMBL" id="CAF3570666.1"/>
    </source>
</evidence>
<name>A0A813RMA1_9BILA</name>
<proteinExistence type="predicted"/>
<reference evidence="1" key="1">
    <citation type="submission" date="2021-02" db="EMBL/GenBank/DDBJ databases">
        <authorList>
            <person name="Nowell W R."/>
        </authorList>
    </citation>
    <scope>NUCLEOTIDE SEQUENCE</scope>
</reference>
<organism evidence="1 3">
    <name type="scientific">Didymodactylos carnosus</name>
    <dbReference type="NCBI Taxonomy" id="1234261"/>
    <lineage>
        <taxon>Eukaryota</taxon>
        <taxon>Metazoa</taxon>
        <taxon>Spiralia</taxon>
        <taxon>Gnathifera</taxon>
        <taxon>Rotifera</taxon>
        <taxon>Eurotatoria</taxon>
        <taxon>Bdelloidea</taxon>
        <taxon>Philodinida</taxon>
        <taxon>Philodinidae</taxon>
        <taxon>Didymodactylos</taxon>
    </lineage>
</organism>
<keyword evidence="3" id="KW-1185">Reference proteome</keyword>
<dbReference type="EMBL" id="CAJOBC010000317">
    <property type="protein sequence ID" value="CAF3570666.1"/>
    <property type="molecule type" value="Genomic_DNA"/>
</dbReference>
<protein>
    <submittedName>
        <fullName evidence="1">Uncharacterized protein</fullName>
    </submittedName>
</protein>
<sequence>MQLPRLQPSYFELNLELINPHHQAHVALLPDKPMQSDTDSYAAAVSFKIEAQQIPIPPLSYPHAWQLFYDLDLKIKTRFNRPHNLIVFAKRDGGYESLNGAVAQFYLNVTQLRRQMTFPITYSQFRATKCRIYESMNGVLKKGSVITIHYLIPGAKNVYVIVDSQWLNPEGYNDPILKRQVTVGSKDVSIYVQYEQNKSYHGHVKYSVQ</sequence>
<dbReference type="EMBL" id="CAJNOQ010000317">
    <property type="protein sequence ID" value="CAF0786774.1"/>
    <property type="molecule type" value="Genomic_DNA"/>
</dbReference>
<dbReference type="Proteomes" id="UP000663829">
    <property type="component" value="Unassembled WGS sequence"/>
</dbReference>
<accession>A0A813RMA1</accession>
<gene>
    <name evidence="1" type="ORF">GPM918_LOCUS2778</name>
    <name evidence="2" type="ORF">SRO942_LOCUS2778</name>
</gene>
<dbReference type="OrthoDB" id="10044301at2759"/>
<dbReference type="Proteomes" id="UP000681722">
    <property type="component" value="Unassembled WGS sequence"/>
</dbReference>
<evidence type="ECO:0000313" key="3">
    <source>
        <dbReference type="Proteomes" id="UP000663829"/>
    </source>
</evidence>
<dbReference type="AlphaFoldDB" id="A0A813RMA1"/>
<evidence type="ECO:0000313" key="1">
    <source>
        <dbReference type="EMBL" id="CAF0786774.1"/>
    </source>
</evidence>
<comment type="caution">
    <text evidence="1">The sequence shown here is derived from an EMBL/GenBank/DDBJ whole genome shotgun (WGS) entry which is preliminary data.</text>
</comment>